<comment type="similarity">
    <text evidence="1">Belongs to the aldolase class II family.</text>
</comment>
<name>A0ABU8U4M1_9ACTN</name>
<dbReference type="SMART" id="SM01007">
    <property type="entry name" value="Aldolase_II"/>
    <property type="match status" value="1"/>
</dbReference>
<evidence type="ECO:0000313" key="4">
    <source>
        <dbReference type="Proteomes" id="UP001382904"/>
    </source>
</evidence>
<proteinExistence type="inferred from homology"/>
<dbReference type="EMBL" id="JBBKAM010000002">
    <property type="protein sequence ID" value="MEJ8642838.1"/>
    <property type="molecule type" value="Genomic_DNA"/>
</dbReference>
<sequence>MPDRPASVPTPASVPASVPAPAPVPVERLGFEMPPVHDTVEAARAHRKERLAGALRLLGRLGYEDGVAGQVTARDPEFEDCYWVNPFGRAFAALTADDLLLVDGDGRVVRGGRRVNQLAFAVHAAVHRRRPEVVAVVRAQAPYGRALAALGELLAPVTQEACAFYEDHALLDEFVGEGDADAARIALALGPYKALILRNRGLLTVGDSVDAAAWWFIAAERAAQVQLIARSAGKPVPIEHRAAVATRERFGSDLAAWVSYQPLADGAAQPVASTS</sequence>
<dbReference type="InterPro" id="IPR036409">
    <property type="entry name" value="Aldolase_II/adducin_N_sf"/>
</dbReference>
<dbReference type="Gene3D" id="3.40.225.10">
    <property type="entry name" value="Class II aldolase/adducin N-terminal domain"/>
    <property type="match status" value="1"/>
</dbReference>
<feature type="domain" description="Class II aldolase/adducin N-terminal" evidence="2">
    <location>
        <begin position="49"/>
        <end position="227"/>
    </location>
</feature>
<dbReference type="Pfam" id="PF00596">
    <property type="entry name" value="Aldolase_II"/>
    <property type="match status" value="1"/>
</dbReference>
<dbReference type="InterPro" id="IPR001303">
    <property type="entry name" value="Aldolase_II/adducin_N"/>
</dbReference>
<organism evidence="3 4">
    <name type="scientific">Streptomyces caledonius</name>
    <dbReference type="NCBI Taxonomy" id="3134107"/>
    <lineage>
        <taxon>Bacteria</taxon>
        <taxon>Bacillati</taxon>
        <taxon>Actinomycetota</taxon>
        <taxon>Actinomycetes</taxon>
        <taxon>Kitasatosporales</taxon>
        <taxon>Streptomycetaceae</taxon>
        <taxon>Streptomyces</taxon>
    </lineage>
</organism>
<comment type="caution">
    <text evidence="3">The sequence shown here is derived from an EMBL/GenBank/DDBJ whole genome shotgun (WGS) entry which is preliminary data.</text>
</comment>
<reference evidence="3 4" key="1">
    <citation type="submission" date="2024-03" db="EMBL/GenBank/DDBJ databases">
        <title>Novel Streptomyces species of biotechnological and ecological value are a feature of Machair soil.</title>
        <authorList>
            <person name="Prole J.R."/>
            <person name="Goodfellow M."/>
            <person name="Allenby N."/>
            <person name="Ward A.C."/>
        </authorList>
    </citation>
    <scope>NUCLEOTIDE SEQUENCE [LARGE SCALE GENOMIC DNA]</scope>
    <source>
        <strain evidence="3 4">MS1.HAVA.3</strain>
    </source>
</reference>
<gene>
    <name evidence="3" type="ORF">WKI68_18495</name>
</gene>
<evidence type="ECO:0000313" key="3">
    <source>
        <dbReference type="EMBL" id="MEJ8642838.1"/>
    </source>
</evidence>
<keyword evidence="4" id="KW-1185">Reference proteome</keyword>
<accession>A0ABU8U4M1</accession>
<evidence type="ECO:0000256" key="1">
    <source>
        <dbReference type="ARBA" id="ARBA00037961"/>
    </source>
</evidence>
<dbReference type="Proteomes" id="UP001382904">
    <property type="component" value="Unassembled WGS sequence"/>
</dbReference>
<protein>
    <submittedName>
        <fullName evidence="3">Class II aldolase/adducin family protein</fullName>
    </submittedName>
</protein>
<dbReference type="InterPro" id="IPR051017">
    <property type="entry name" value="Aldolase-II_Adducin_sf"/>
</dbReference>
<dbReference type="PANTHER" id="PTHR10672:SF3">
    <property type="entry name" value="PROTEIN HU-LI TAI SHAO"/>
    <property type="match status" value="1"/>
</dbReference>
<dbReference type="SUPFAM" id="SSF53639">
    <property type="entry name" value="AraD/HMP-PK domain-like"/>
    <property type="match status" value="1"/>
</dbReference>
<dbReference type="NCBIfam" id="NF004855">
    <property type="entry name" value="PRK06208.1"/>
    <property type="match status" value="1"/>
</dbReference>
<dbReference type="PANTHER" id="PTHR10672">
    <property type="entry name" value="ADDUCIN"/>
    <property type="match status" value="1"/>
</dbReference>
<evidence type="ECO:0000259" key="2">
    <source>
        <dbReference type="SMART" id="SM01007"/>
    </source>
</evidence>